<dbReference type="RefSeq" id="XP_062678378.1">
    <property type="nucleotide sequence ID" value="XM_062825733.1"/>
</dbReference>
<dbReference type="AlphaFoldDB" id="A0AAE0MNF4"/>
<evidence type="ECO:0000256" key="1">
    <source>
        <dbReference type="SAM" id="MobiDB-lite"/>
    </source>
</evidence>
<dbReference type="GeneID" id="87862887"/>
<dbReference type="EMBL" id="JAUEPP010000007">
    <property type="protein sequence ID" value="KAK3339018.1"/>
    <property type="molecule type" value="Genomic_DNA"/>
</dbReference>
<comment type="caution">
    <text evidence="2">The sequence shown here is derived from an EMBL/GenBank/DDBJ whole genome shotgun (WGS) entry which is preliminary data.</text>
</comment>
<accession>A0AAE0MNF4</accession>
<name>A0AAE0MNF4_9PEZI</name>
<feature type="region of interest" description="Disordered" evidence="1">
    <location>
        <begin position="78"/>
        <end position="125"/>
    </location>
</feature>
<evidence type="ECO:0000313" key="2">
    <source>
        <dbReference type="EMBL" id="KAK3339018.1"/>
    </source>
</evidence>
<sequence>MLQVLQALCAVEAPSAFLEALLDSLHGWAFVLQICHYPPGNINTLNRALNSYHSIPSTLNNYYSTPNNYYNISSTLNSYTPSSPSTPSTPSTPSSPNTNTPSNPNTPNNITLINPSLNIPSSPNSTPKTISYYFNN</sequence>
<reference evidence="2" key="2">
    <citation type="submission" date="2023-06" db="EMBL/GenBank/DDBJ databases">
        <authorList>
            <consortium name="Lawrence Berkeley National Laboratory"/>
            <person name="Haridas S."/>
            <person name="Hensen N."/>
            <person name="Bonometti L."/>
            <person name="Westerberg I."/>
            <person name="Brannstrom I.O."/>
            <person name="Guillou S."/>
            <person name="Cros-Aarteil S."/>
            <person name="Calhoun S."/>
            <person name="Kuo A."/>
            <person name="Mondo S."/>
            <person name="Pangilinan J."/>
            <person name="Riley R."/>
            <person name="Labutti K."/>
            <person name="Andreopoulos B."/>
            <person name="Lipzen A."/>
            <person name="Chen C."/>
            <person name="Yanf M."/>
            <person name="Daum C."/>
            <person name="Ng V."/>
            <person name="Clum A."/>
            <person name="Steindorff A."/>
            <person name="Ohm R."/>
            <person name="Martin F."/>
            <person name="Silar P."/>
            <person name="Natvig D."/>
            <person name="Lalanne C."/>
            <person name="Gautier V."/>
            <person name="Ament-Velasquez S.L."/>
            <person name="Kruys A."/>
            <person name="Hutchinson M.I."/>
            <person name="Powell A.J."/>
            <person name="Barry K."/>
            <person name="Miller A.N."/>
            <person name="Grigoriev I.V."/>
            <person name="Debuchy R."/>
            <person name="Gladieux P."/>
            <person name="Thoren M.H."/>
            <person name="Johannesson H."/>
        </authorList>
    </citation>
    <scope>NUCLEOTIDE SEQUENCE</scope>
    <source>
        <strain evidence="2">CBS 560.94</strain>
    </source>
</reference>
<proteinExistence type="predicted"/>
<keyword evidence="3" id="KW-1185">Reference proteome</keyword>
<dbReference type="Proteomes" id="UP001278500">
    <property type="component" value="Unassembled WGS sequence"/>
</dbReference>
<protein>
    <submittedName>
        <fullName evidence="2">Uncharacterized protein</fullName>
    </submittedName>
</protein>
<gene>
    <name evidence="2" type="ORF">B0H65DRAFT_445257</name>
</gene>
<organism evidence="2 3">
    <name type="scientific">Neurospora tetraspora</name>
    <dbReference type="NCBI Taxonomy" id="94610"/>
    <lineage>
        <taxon>Eukaryota</taxon>
        <taxon>Fungi</taxon>
        <taxon>Dikarya</taxon>
        <taxon>Ascomycota</taxon>
        <taxon>Pezizomycotina</taxon>
        <taxon>Sordariomycetes</taxon>
        <taxon>Sordariomycetidae</taxon>
        <taxon>Sordariales</taxon>
        <taxon>Sordariaceae</taxon>
        <taxon>Neurospora</taxon>
    </lineage>
</organism>
<evidence type="ECO:0000313" key="3">
    <source>
        <dbReference type="Proteomes" id="UP001278500"/>
    </source>
</evidence>
<reference evidence="2" key="1">
    <citation type="journal article" date="2023" name="Mol. Phylogenet. Evol.">
        <title>Genome-scale phylogeny and comparative genomics of the fungal order Sordariales.</title>
        <authorList>
            <person name="Hensen N."/>
            <person name="Bonometti L."/>
            <person name="Westerberg I."/>
            <person name="Brannstrom I.O."/>
            <person name="Guillou S."/>
            <person name="Cros-Aarteil S."/>
            <person name="Calhoun S."/>
            <person name="Haridas S."/>
            <person name="Kuo A."/>
            <person name="Mondo S."/>
            <person name="Pangilinan J."/>
            <person name="Riley R."/>
            <person name="LaButti K."/>
            <person name="Andreopoulos B."/>
            <person name="Lipzen A."/>
            <person name="Chen C."/>
            <person name="Yan M."/>
            <person name="Daum C."/>
            <person name="Ng V."/>
            <person name="Clum A."/>
            <person name="Steindorff A."/>
            <person name="Ohm R.A."/>
            <person name="Martin F."/>
            <person name="Silar P."/>
            <person name="Natvig D.O."/>
            <person name="Lalanne C."/>
            <person name="Gautier V."/>
            <person name="Ament-Velasquez S.L."/>
            <person name="Kruys A."/>
            <person name="Hutchinson M.I."/>
            <person name="Powell A.J."/>
            <person name="Barry K."/>
            <person name="Miller A.N."/>
            <person name="Grigoriev I.V."/>
            <person name="Debuchy R."/>
            <person name="Gladieux P."/>
            <person name="Hiltunen Thoren M."/>
            <person name="Johannesson H."/>
        </authorList>
    </citation>
    <scope>NUCLEOTIDE SEQUENCE</scope>
    <source>
        <strain evidence="2">CBS 560.94</strain>
    </source>
</reference>